<dbReference type="GO" id="GO:0005684">
    <property type="term" value="C:U2-type spliceosomal complex"/>
    <property type="evidence" value="ECO:0007669"/>
    <property type="project" value="TreeGrafter"/>
</dbReference>
<feature type="compositionally biased region" description="Low complexity" evidence="5">
    <location>
        <begin position="983"/>
        <end position="996"/>
    </location>
</feature>
<dbReference type="AlphaFoldDB" id="A0A7J6LB42"/>
<evidence type="ECO:0000259" key="7">
    <source>
        <dbReference type="PROSITE" id="PS50103"/>
    </source>
</evidence>
<keyword evidence="9" id="KW-1185">Reference proteome</keyword>
<dbReference type="CDD" id="cd16539">
    <property type="entry name" value="RING-HC_RNF113A_B"/>
    <property type="match status" value="1"/>
</dbReference>
<feature type="domain" description="C3H1-type" evidence="7">
    <location>
        <begin position="905"/>
        <end position="933"/>
    </location>
</feature>
<sequence>MSTAVSRKRSSTIADSSSAAAAHSAHNLPGVHARGAGSAAMGPSPVAELHNAATVDDLFRNYPLSTARSVLSSTRLQVAEKREELRQVTAEHYRDLITCTDNVKKMHYGISQLLEDTTRVANERRQLTTTCETARYDLPMNTFSTGLTVAVSPELELGRELKRLLDMSEAVWRMMHDRGFTAAAKYYLVDLPNLQARIASLKDKCPDTKLPVAALLKQQAKAGQDVPSTIKLSCKQALASLNLTLSEMQECCAVLLLMEVPDAAGKISDDAIDQLRSDFLAARESLIFGSAQSVEDRMCAFESTLRMVSSGSCDYRAIVECAKRNGLPIATDNIEARGKFIIDGDRKAKWKDAVLDAAAKDARKCSDLRNLTVLRNRLHDRLEEYLRSLGDELAGVSDVSLWPEVDSAFQAAGLRLLKEGLPKSGKITDLTEHTVESLESSACDSQLWQDPRTVVIDVVATWLSERCDALLSADLSDFNIEDIGDVALYSSALLGYTDSPSLCAQDDFCRILSSVSTGSVVSKNSSITSFVCRSGDAVGSQMAAAVSGCQPLTGKMEKICERSTRAWCSGDLLAHVHEETPYQTAWRVSSALLSAGSESTARVLSIVKTNAIEKYPDNKDLLRYLDGGLDDSKSALLFVPLSNRGESRESSPGEPAPVVIDSEPAFSQQSVPRFATLPVASGRTRLSSIVATPKAVTGTTAVKGAEEKSGGASSMPYDFASFFSQKNLGITDFISVSFFSQHCSIEFGADGQERRVSWSLRKRRRAEAEEEDEAEKGKSELILPEKTHRSGIATGSTATNKTDDDGKWQGFQMRAGSRLSSQSDATRTLETESDRVGDARSQYERNAEIQGKIIDGELAEGLYRGLNAGRKYMPTDEHKKANSKLTGALGPNRASANARVSCVFDYQPHVCKDYKETGYCGFGDSCIYLHDRSDYKSGWQLEQEWEEKKKKNEAKMQKRLEKQMKKRAQRAANGNSEVEEVSDASSSSDSDSSGSDSDSDSDSDDDDKIPFACYICRKKWADCVEPSVTTCGHYFCEPCFFAKCTERCPVCQQYTGGICNSAGDLIKKKAESEKHAKEEAHRQKHFSSQVYGIGLA</sequence>
<dbReference type="PANTHER" id="PTHR12930">
    <property type="entry name" value="ZINC FINGER PROTEIN 183"/>
    <property type="match status" value="1"/>
</dbReference>
<keyword evidence="3 4" id="KW-0862">Zinc</keyword>
<feature type="compositionally biased region" description="Basic and acidic residues" evidence="5">
    <location>
        <begin position="950"/>
        <end position="963"/>
    </location>
</feature>
<evidence type="ECO:0000256" key="5">
    <source>
        <dbReference type="SAM" id="MobiDB-lite"/>
    </source>
</evidence>
<feature type="region of interest" description="Disordered" evidence="5">
    <location>
        <begin position="815"/>
        <end position="838"/>
    </location>
</feature>
<name>A0A7J6LB42_PERCH</name>
<dbReference type="SUPFAM" id="SSF57850">
    <property type="entry name" value="RING/U-box"/>
    <property type="match status" value="1"/>
</dbReference>
<dbReference type="InterPro" id="IPR039971">
    <property type="entry name" value="CWC24-like"/>
</dbReference>
<dbReference type="InterPro" id="IPR001841">
    <property type="entry name" value="Znf_RING"/>
</dbReference>
<gene>
    <name evidence="8" type="ORF">FOL47_008922</name>
</gene>
<dbReference type="InterPro" id="IPR036855">
    <property type="entry name" value="Znf_CCCH_sf"/>
</dbReference>
<dbReference type="Gene3D" id="3.30.40.10">
    <property type="entry name" value="Zinc/RING finger domain, C3HC4 (zinc finger)"/>
    <property type="match status" value="1"/>
</dbReference>
<evidence type="ECO:0000313" key="9">
    <source>
        <dbReference type="Proteomes" id="UP000591131"/>
    </source>
</evidence>
<dbReference type="InterPro" id="IPR013083">
    <property type="entry name" value="Znf_RING/FYVE/PHD"/>
</dbReference>
<dbReference type="PROSITE" id="PS50089">
    <property type="entry name" value="ZF_RING_2"/>
    <property type="match status" value="1"/>
</dbReference>
<comment type="caution">
    <text evidence="8">The sequence shown here is derived from an EMBL/GenBank/DDBJ whole genome shotgun (WGS) entry which is preliminary data.</text>
</comment>
<organism evidence="8 9">
    <name type="scientific">Perkinsus chesapeaki</name>
    <name type="common">Clam parasite</name>
    <name type="synonym">Perkinsus andrewsi</name>
    <dbReference type="NCBI Taxonomy" id="330153"/>
    <lineage>
        <taxon>Eukaryota</taxon>
        <taxon>Sar</taxon>
        <taxon>Alveolata</taxon>
        <taxon>Perkinsozoa</taxon>
        <taxon>Perkinsea</taxon>
        <taxon>Perkinsida</taxon>
        <taxon>Perkinsidae</taxon>
        <taxon>Perkinsus</taxon>
    </lineage>
</organism>
<dbReference type="InterPro" id="IPR000571">
    <property type="entry name" value="Znf_CCCH"/>
</dbReference>
<feature type="domain" description="RING-type" evidence="6">
    <location>
        <begin position="1013"/>
        <end position="1052"/>
    </location>
</feature>
<dbReference type="Pfam" id="PF08700">
    <property type="entry name" value="VPS51_Exo84_N"/>
    <property type="match status" value="1"/>
</dbReference>
<evidence type="ECO:0000256" key="1">
    <source>
        <dbReference type="ARBA" id="ARBA00022723"/>
    </source>
</evidence>
<dbReference type="EMBL" id="JAAPAO010000599">
    <property type="protein sequence ID" value="KAF4656422.1"/>
    <property type="molecule type" value="Genomic_DNA"/>
</dbReference>
<dbReference type="GO" id="GO:0008270">
    <property type="term" value="F:zinc ion binding"/>
    <property type="evidence" value="ECO:0007669"/>
    <property type="project" value="UniProtKB-KW"/>
</dbReference>
<dbReference type="Pfam" id="PF00642">
    <property type="entry name" value="zf-CCCH"/>
    <property type="match status" value="1"/>
</dbReference>
<evidence type="ECO:0000256" key="2">
    <source>
        <dbReference type="ARBA" id="ARBA00022771"/>
    </source>
</evidence>
<feature type="compositionally biased region" description="Low complexity" evidence="5">
    <location>
        <begin position="11"/>
        <end position="25"/>
    </location>
</feature>
<feature type="compositionally biased region" description="Basic and acidic residues" evidence="5">
    <location>
        <begin position="827"/>
        <end position="838"/>
    </location>
</feature>
<dbReference type="OrthoDB" id="25761at2759"/>
<feature type="region of interest" description="Disordered" evidence="5">
    <location>
        <begin position="950"/>
        <end position="1005"/>
    </location>
</feature>
<dbReference type="Proteomes" id="UP000591131">
    <property type="component" value="Unassembled WGS sequence"/>
</dbReference>
<dbReference type="GO" id="GO:0034247">
    <property type="term" value="P:snoRNA splicing"/>
    <property type="evidence" value="ECO:0007669"/>
    <property type="project" value="TreeGrafter"/>
</dbReference>
<evidence type="ECO:0000313" key="8">
    <source>
        <dbReference type="EMBL" id="KAF4656422.1"/>
    </source>
</evidence>
<reference evidence="8 9" key="1">
    <citation type="submission" date="2020-04" db="EMBL/GenBank/DDBJ databases">
        <title>Perkinsus chesapeaki whole genome sequence.</title>
        <authorList>
            <person name="Bogema D.R."/>
        </authorList>
    </citation>
    <scope>NUCLEOTIDE SEQUENCE [LARGE SCALE GENOMIC DNA]</scope>
    <source>
        <strain evidence="8">ATCC PRA-425</strain>
    </source>
</reference>
<keyword evidence="1 4" id="KW-0479">Metal-binding</keyword>
<protein>
    <recommendedName>
        <fullName evidence="10">RING-type E3 ubiquitin transferase</fullName>
    </recommendedName>
</protein>
<proteinExistence type="predicted"/>
<dbReference type="PROSITE" id="PS50103">
    <property type="entry name" value="ZF_C3H1"/>
    <property type="match status" value="1"/>
</dbReference>
<accession>A0A7J6LB42</accession>
<feature type="zinc finger region" description="C3H1-type" evidence="4">
    <location>
        <begin position="905"/>
        <end position="933"/>
    </location>
</feature>
<dbReference type="SMART" id="SM00184">
    <property type="entry name" value="RING"/>
    <property type="match status" value="1"/>
</dbReference>
<evidence type="ECO:0000256" key="4">
    <source>
        <dbReference type="PROSITE-ProRule" id="PRU00723"/>
    </source>
</evidence>
<dbReference type="SMART" id="SM00356">
    <property type="entry name" value="ZnF_C3H1"/>
    <property type="match status" value="1"/>
</dbReference>
<feature type="compositionally biased region" description="Basic residues" evidence="5">
    <location>
        <begin position="1"/>
        <end position="10"/>
    </location>
</feature>
<evidence type="ECO:0008006" key="10">
    <source>
        <dbReference type="Google" id="ProtNLM"/>
    </source>
</evidence>
<evidence type="ECO:0000256" key="3">
    <source>
        <dbReference type="ARBA" id="ARBA00022833"/>
    </source>
</evidence>
<feature type="region of interest" description="Disordered" evidence="5">
    <location>
        <begin position="1"/>
        <end position="42"/>
    </location>
</feature>
<dbReference type="SUPFAM" id="SSF90229">
    <property type="entry name" value="CCCH zinc finger"/>
    <property type="match status" value="1"/>
</dbReference>
<evidence type="ECO:0000259" key="6">
    <source>
        <dbReference type="PROSITE" id="PS50089"/>
    </source>
</evidence>
<dbReference type="PANTHER" id="PTHR12930:SF0">
    <property type="entry name" value="RING FINGER PROTEIN 113B"/>
    <property type="match status" value="1"/>
</dbReference>
<keyword evidence="2 4" id="KW-0863">Zinc-finger</keyword>